<feature type="signal peptide" evidence="1">
    <location>
        <begin position="1"/>
        <end position="17"/>
    </location>
</feature>
<evidence type="ECO:0000313" key="2">
    <source>
        <dbReference type="EMBL" id="CDM28422.1"/>
    </source>
</evidence>
<feature type="chain" id="PRO_5004879790" evidence="1">
    <location>
        <begin position="18"/>
        <end position="221"/>
    </location>
</feature>
<proteinExistence type="predicted"/>
<reference evidence="2" key="1">
    <citation type="journal article" date="2014" name="Nat. Commun.">
        <title>Multiple recent horizontal transfers of a large genomic region in cheese making fungi.</title>
        <authorList>
            <person name="Cheeseman K."/>
            <person name="Ropars J."/>
            <person name="Renault P."/>
            <person name="Dupont J."/>
            <person name="Gouzy J."/>
            <person name="Branca A."/>
            <person name="Abraham A.L."/>
            <person name="Ceppi M."/>
            <person name="Conseiller E."/>
            <person name="Debuchy R."/>
            <person name="Malagnac F."/>
            <person name="Goarin A."/>
            <person name="Silar P."/>
            <person name="Lacoste S."/>
            <person name="Sallet E."/>
            <person name="Bensimon A."/>
            <person name="Giraud T."/>
            <person name="Brygoo Y."/>
        </authorList>
    </citation>
    <scope>NUCLEOTIDE SEQUENCE [LARGE SCALE GENOMIC DNA]</scope>
    <source>
        <strain evidence="2">FM164</strain>
    </source>
</reference>
<dbReference type="OrthoDB" id="4487429at2759"/>
<dbReference type="STRING" id="1365484.W6QFL5"/>
<dbReference type="EMBL" id="HG792015">
    <property type="protein sequence ID" value="CDM28422.1"/>
    <property type="molecule type" value="Genomic_DNA"/>
</dbReference>
<accession>W6QFL5</accession>
<name>W6QFL5_PENRF</name>
<organism evidence="2 3">
    <name type="scientific">Penicillium roqueforti (strain FM164)</name>
    <dbReference type="NCBI Taxonomy" id="1365484"/>
    <lineage>
        <taxon>Eukaryota</taxon>
        <taxon>Fungi</taxon>
        <taxon>Dikarya</taxon>
        <taxon>Ascomycota</taxon>
        <taxon>Pezizomycotina</taxon>
        <taxon>Eurotiomycetes</taxon>
        <taxon>Eurotiomycetidae</taxon>
        <taxon>Eurotiales</taxon>
        <taxon>Aspergillaceae</taxon>
        <taxon>Penicillium</taxon>
    </lineage>
</organism>
<dbReference type="Proteomes" id="UP000030686">
    <property type="component" value="Unassembled WGS sequence"/>
</dbReference>
<dbReference type="AlphaFoldDB" id="W6QFL5"/>
<gene>
    <name evidence="2" type="ORF">PROQFM164_S01g002233</name>
</gene>
<evidence type="ECO:0000313" key="3">
    <source>
        <dbReference type="Proteomes" id="UP000030686"/>
    </source>
</evidence>
<protein>
    <submittedName>
        <fullName evidence="2">Genomic scaffold, ProqFM164S01</fullName>
    </submittedName>
</protein>
<keyword evidence="3" id="KW-1185">Reference proteome</keyword>
<sequence>MLNWWAVIPLLISVTAGWLGYQIKPEGSAPQIPLTMPQDALQELLQEVSSEWTTPQDRFLGEPQFWIYYSSGPGVTVKGWPSQGGIYTLDVSSRVEIEFLELDPFNNTRRPTNSDPNWQQKENAHCDRMRYLSPTWWPTELAWLESGMSGMLDERSNNYVRVGWTSDGGAWVWKTTKEGASKKGGAMLQNARTMEERCLVIERLGGTFYANPKYCPFLDLP</sequence>
<evidence type="ECO:0000256" key="1">
    <source>
        <dbReference type="SAM" id="SignalP"/>
    </source>
</evidence>
<dbReference type="OMA" id="CICDDEP"/>
<keyword evidence="1" id="KW-0732">Signal</keyword>